<keyword evidence="3" id="KW-1185">Reference proteome</keyword>
<dbReference type="Proteomes" id="UP000226037">
    <property type="component" value="Segment"/>
</dbReference>
<evidence type="ECO:0000313" key="3">
    <source>
        <dbReference type="Proteomes" id="UP000226037"/>
    </source>
</evidence>
<dbReference type="EMBL" id="MF668280">
    <property type="protein sequence ID" value="ASZ74716.1"/>
    <property type="molecule type" value="Genomic_DNA"/>
</dbReference>
<proteinExistence type="predicted"/>
<reference evidence="3" key="1">
    <citation type="submission" date="2017-08" db="EMBL/GenBank/DDBJ databases">
        <authorList>
            <person name="de Groot N.N."/>
        </authorList>
    </citation>
    <scope>NUCLEOTIDE SEQUENCE [LARGE SCALE GENOMIC DNA]</scope>
</reference>
<gene>
    <name evidence="2" type="ORF">SEA_PHABBA_147</name>
</gene>
<sequence>METYGDPVYDDEGTDYLNDYFGGE</sequence>
<accession>A0A249XSN5</accession>
<name>A0A249XSN5_9CAUD</name>
<protein>
    <submittedName>
        <fullName evidence="2">Uncharacterized protein</fullName>
    </submittedName>
</protein>
<feature type="region of interest" description="Disordered" evidence="1">
    <location>
        <begin position="1"/>
        <end position="24"/>
    </location>
</feature>
<evidence type="ECO:0000256" key="1">
    <source>
        <dbReference type="SAM" id="MobiDB-lite"/>
    </source>
</evidence>
<evidence type="ECO:0000313" key="2">
    <source>
        <dbReference type="EMBL" id="ASZ74716.1"/>
    </source>
</evidence>
<organism evidence="2 3">
    <name type="scientific">Mycobacterium phage Phabba</name>
    <dbReference type="NCBI Taxonomy" id="2027899"/>
    <lineage>
        <taxon>Viruses</taxon>
        <taxon>Duplodnaviria</taxon>
        <taxon>Heunggongvirae</taxon>
        <taxon>Uroviricota</taxon>
        <taxon>Caudoviricetes</taxon>
        <taxon>Ceeclamvirinae</taxon>
        <taxon>Myrnavirus</taxon>
        <taxon>Myrnavirus phabba</taxon>
        <taxon>Myranavirus phabba</taxon>
    </lineage>
</organism>